<feature type="domain" description="ER-bound oxygenase mpaB/mpaB'/Rubber oxygenase catalytic" evidence="1">
    <location>
        <begin position="47"/>
        <end position="259"/>
    </location>
</feature>
<evidence type="ECO:0000313" key="3">
    <source>
        <dbReference type="Proteomes" id="UP000197290"/>
    </source>
</evidence>
<accession>A0A245ZD41</accession>
<evidence type="ECO:0000313" key="2">
    <source>
        <dbReference type="EMBL" id="OWK27613.1"/>
    </source>
</evidence>
<name>A0A245ZD41_9SPHN</name>
<evidence type="ECO:0000259" key="1">
    <source>
        <dbReference type="Pfam" id="PF09995"/>
    </source>
</evidence>
<reference evidence="2 3" key="1">
    <citation type="submission" date="2017-03" db="EMBL/GenBank/DDBJ databases">
        <title>Genome sequence of Sphingomonas dokdonensis DSM 21029.</title>
        <authorList>
            <person name="Poehlein A."/>
            <person name="Wuebbeler J.H."/>
            <person name="Steinbuechel A."/>
            <person name="Daniel R."/>
        </authorList>
    </citation>
    <scope>NUCLEOTIDE SEQUENCE [LARGE SCALE GENOMIC DNA]</scope>
    <source>
        <strain evidence="2 3">DSM 21029</strain>
    </source>
</reference>
<dbReference type="Pfam" id="PF09995">
    <property type="entry name" value="MPAB_Lcp_cat"/>
    <property type="match status" value="1"/>
</dbReference>
<proteinExistence type="predicted"/>
<dbReference type="InterPro" id="IPR018713">
    <property type="entry name" value="MPAB/Lcp_cat_dom"/>
</dbReference>
<dbReference type="AlphaFoldDB" id="A0A245ZD41"/>
<comment type="caution">
    <text evidence="2">The sequence shown here is derived from an EMBL/GenBank/DDBJ whole genome shotgun (WGS) entry which is preliminary data.</text>
</comment>
<dbReference type="EMBL" id="NBBI01000012">
    <property type="protein sequence ID" value="OWK27613.1"/>
    <property type="molecule type" value="Genomic_DNA"/>
</dbReference>
<organism evidence="2 3">
    <name type="scientific">Sphingomonas dokdonensis</name>
    <dbReference type="NCBI Taxonomy" id="344880"/>
    <lineage>
        <taxon>Bacteria</taxon>
        <taxon>Pseudomonadati</taxon>
        <taxon>Pseudomonadota</taxon>
        <taxon>Alphaproteobacteria</taxon>
        <taxon>Sphingomonadales</taxon>
        <taxon>Sphingomonadaceae</taxon>
        <taxon>Sphingomonas</taxon>
    </lineage>
</organism>
<gene>
    <name evidence="2" type="ORF">SPDO_32010</name>
</gene>
<dbReference type="GO" id="GO:0016491">
    <property type="term" value="F:oxidoreductase activity"/>
    <property type="evidence" value="ECO:0007669"/>
    <property type="project" value="InterPro"/>
</dbReference>
<sequence length="280" mass="30379">MARAAPSLPGMRDAIGGRIRALVGSGTVDLSRPPGDAGLFGPQSVAWRVHADFSAMMIGGVSALLLQMLHPLALAGVWDHSDFRQNRLGRLRRTAQFIALTTFGSTASATRAIDRVRAIHEQVTGSLPDGTSYEASDPALLTWVHVAEVDSFLRAYIRYREPGLSGAEQDRYLDENAVAAERLGARDVPRTRRDVEQYYRSVRPELRFDARTKEVAAALLARGPDAVTNSALAIVTPAAIDLLPPWAAAMHGRSPAAISRPAIRLGARGMSNVLRWALRR</sequence>
<dbReference type="Proteomes" id="UP000197290">
    <property type="component" value="Unassembled WGS sequence"/>
</dbReference>
<protein>
    <recommendedName>
        <fullName evidence="1">ER-bound oxygenase mpaB/mpaB'/Rubber oxygenase catalytic domain-containing protein</fullName>
    </recommendedName>
</protein>
<keyword evidence="3" id="KW-1185">Reference proteome</keyword>
<dbReference type="RefSeq" id="WP_245829580.1">
    <property type="nucleotide sequence ID" value="NZ_NBBI01000012.1"/>
</dbReference>
<dbReference type="PANTHER" id="PTHR36151:SF3">
    <property type="entry name" value="ER-BOUND OXYGENASE MPAB_MPAB'_RUBBER OXYGENASE CATALYTIC DOMAIN-CONTAINING PROTEIN"/>
    <property type="match status" value="1"/>
</dbReference>
<dbReference type="PANTHER" id="PTHR36151">
    <property type="entry name" value="BLR2777 PROTEIN"/>
    <property type="match status" value="1"/>
</dbReference>